<dbReference type="RefSeq" id="WP_093852939.1">
    <property type="nucleotide sequence ID" value="NZ_JAVRER010000008.1"/>
</dbReference>
<gene>
    <name evidence="1" type="ORF">RM574_07180</name>
</gene>
<comment type="caution">
    <text evidence="1">The sequence shown here is derived from an EMBL/GenBank/DDBJ whole genome shotgun (WGS) entry which is preliminary data.</text>
</comment>
<proteinExistence type="predicted"/>
<dbReference type="AlphaFoldDB" id="A0ABD5E4R9"/>
<dbReference type="PANTHER" id="PTHR10000:SF8">
    <property type="entry name" value="HAD SUPERFAMILY HYDROLASE-LIKE, TYPE 3"/>
    <property type="match status" value="1"/>
</dbReference>
<dbReference type="EC" id="3.1.3.-" evidence="1"/>
<sequence length="270" mass="28578">MAAASPYSLVATDLDGTLLRDQRDTVTVRTRAALARAGRAGARHIVVTGRPAPQTRTLLRAIGYRGLAVCAQGAQVYDADSGRLVHSVRMERELAETALGKIEAELGQVYAGVNQDGSDGLMLMEPGFVTPPPTLPSVRVRRRAELWSRPICKVLLMAPGRTEDALAEVARAVVGDLVNVVMAGPGAVELQPRGLSKAYGLERAAELLGRTGADTIAFGDMPNDIPMFGWARHGVAMANAHAELLAVADEVTCANTEDGVAVVLERLYGS</sequence>
<dbReference type="Gene3D" id="3.40.50.1000">
    <property type="entry name" value="HAD superfamily/HAD-like"/>
    <property type="match status" value="1"/>
</dbReference>
<evidence type="ECO:0000313" key="2">
    <source>
        <dbReference type="Proteomes" id="UP001183607"/>
    </source>
</evidence>
<dbReference type="InterPro" id="IPR023214">
    <property type="entry name" value="HAD_sf"/>
</dbReference>
<evidence type="ECO:0000313" key="1">
    <source>
        <dbReference type="EMBL" id="MDT0415275.1"/>
    </source>
</evidence>
<keyword evidence="1" id="KW-0378">Hydrolase</keyword>
<dbReference type="Pfam" id="PF08282">
    <property type="entry name" value="Hydrolase_3"/>
    <property type="match status" value="1"/>
</dbReference>
<dbReference type="NCBIfam" id="TIGR01484">
    <property type="entry name" value="HAD-SF-IIB"/>
    <property type="match status" value="1"/>
</dbReference>
<reference evidence="2" key="1">
    <citation type="submission" date="2023-07" db="EMBL/GenBank/DDBJ databases">
        <title>30 novel species of actinomycetes from the DSMZ collection.</title>
        <authorList>
            <person name="Nouioui I."/>
        </authorList>
    </citation>
    <scope>NUCLEOTIDE SEQUENCE [LARGE SCALE GENOMIC DNA]</scope>
    <source>
        <strain evidence="2">DSM 41982</strain>
    </source>
</reference>
<name>A0ABD5E4R9_9ACTN</name>
<dbReference type="GO" id="GO:0016791">
    <property type="term" value="F:phosphatase activity"/>
    <property type="evidence" value="ECO:0007669"/>
    <property type="project" value="UniProtKB-ARBA"/>
</dbReference>
<dbReference type="Gene3D" id="3.30.1240.10">
    <property type="match status" value="1"/>
</dbReference>
<dbReference type="SUPFAM" id="SSF56784">
    <property type="entry name" value="HAD-like"/>
    <property type="match status" value="1"/>
</dbReference>
<dbReference type="PANTHER" id="PTHR10000">
    <property type="entry name" value="PHOSPHOSERINE PHOSPHATASE"/>
    <property type="match status" value="1"/>
</dbReference>
<dbReference type="Proteomes" id="UP001183607">
    <property type="component" value="Unassembled WGS sequence"/>
</dbReference>
<protein>
    <submittedName>
        <fullName evidence="1">HAD family hydrolase</fullName>
        <ecNumber evidence="1">3.1.3.-</ecNumber>
    </submittedName>
</protein>
<accession>A0ABD5E4R9</accession>
<dbReference type="EMBL" id="JAVRER010000008">
    <property type="protein sequence ID" value="MDT0415275.1"/>
    <property type="molecule type" value="Genomic_DNA"/>
</dbReference>
<dbReference type="InterPro" id="IPR006379">
    <property type="entry name" value="HAD-SF_hydro_IIB"/>
</dbReference>
<dbReference type="InterPro" id="IPR036412">
    <property type="entry name" value="HAD-like_sf"/>
</dbReference>
<organism evidence="1 2">
    <name type="scientific">Streptomyces evansiae</name>
    <dbReference type="NCBI Taxonomy" id="3075535"/>
    <lineage>
        <taxon>Bacteria</taxon>
        <taxon>Bacillati</taxon>
        <taxon>Actinomycetota</taxon>
        <taxon>Actinomycetes</taxon>
        <taxon>Kitasatosporales</taxon>
        <taxon>Streptomycetaceae</taxon>
        <taxon>Streptomyces</taxon>
    </lineage>
</organism>